<dbReference type="PROSITE" id="PS00092">
    <property type="entry name" value="N6_MTASE"/>
    <property type="match status" value="1"/>
</dbReference>
<dbReference type="InterPro" id="IPR041635">
    <property type="entry name" value="Type_ISP_LLaBIII_C"/>
</dbReference>
<evidence type="ECO:0000256" key="1">
    <source>
        <dbReference type="ARBA" id="ARBA00011900"/>
    </source>
</evidence>
<dbReference type="GO" id="GO:0005524">
    <property type="term" value="F:ATP binding"/>
    <property type="evidence" value="ECO:0007669"/>
    <property type="project" value="InterPro"/>
</dbReference>
<feature type="compositionally biased region" description="Polar residues" evidence="6">
    <location>
        <begin position="365"/>
        <end position="383"/>
    </location>
</feature>
<evidence type="ECO:0000256" key="2">
    <source>
        <dbReference type="ARBA" id="ARBA00022603"/>
    </source>
</evidence>
<dbReference type="SUPFAM" id="SSF52540">
    <property type="entry name" value="P-loop containing nucleoside triphosphate hydrolases"/>
    <property type="match status" value="1"/>
</dbReference>
<keyword evidence="9" id="KW-1185">Reference proteome</keyword>
<evidence type="ECO:0000313" key="8">
    <source>
        <dbReference type="EMBL" id="SFG68977.1"/>
    </source>
</evidence>
<dbReference type="Proteomes" id="UP000199065">
    <property type="component" value="Unassembled WGS sequence"/>
</dbReference>
<evidence type="ECO:0000256" key="3">
    <source>
        <dbReference type="ARBA" id="ARBA00022679"/>
    </source>
</evidence>
<evidence type="ECO:0000256" key="4">
    <source>
        <dbReference type="ARBA" id="ARBA00022691"/>
    </source>
</evidence>
<protein>
    <recommendedName>
        <fullName evidence="1">site-specific DNA-methyltransferase (adenine-specific)</fullName>
        <ecNumber evidence="1">2.1.1.72</ecNumber>
    </recommendedName>
</protein>
<feature type="domain" description="Helicase C-terminal" evidence="7">
    <location>
        <begin position="194"/>
        <end position="358"/>
    </location>
</feature>
<dbReference type="Pfam" id="PF00271">
    <property type="entry name" value="Helicase_C"/>
    <property type="match status" value="1"/>
</dbReference>
<dbReference type="Pfam" id="PF22240">
    <property type="entry name" value="ISP_coupler"/>
    <property type="match status" value="1"/>
</dbReference>
<name>A0A1I2U014_9CORY</name>
<dbReference type="PANTHER" id="PTHR33841:SF1">
    <property type="entry name" value="DNA METHYLTRANSFERASE A"/>
    <property type="match status" value="1"/>
</dbReference>
<evidence type="ECO:0000256" key="5">
    <source>
        <dbReference type="ARBA" id="ARBA00047942"/>
    </source>
</evidence>
<evidence type="ECO:0000256" key="6">
    <source>
        <dbReference type="SAM" id="MobiDB-lite"/>
    </source>
</evidence>
<dbReference type="InterPro" id="IPR050953">
    <property type="entry name" value="N4_N6_ade-DNA_methylase"/>
</dbReference>
<evidence type="ECO:0000259" key="7">
    <source>
        <dbReference type="PROSITE" id="PS51194"/>
    </source>
</evidence>
<keyword evidence="2" id="KW-0489">Methyltransferase</keyword>
<dbReference type="InterPro" id="IPR002052">
    <property type="entry name" value="DNA_methylase_N6_adenine_CS"/>
</dbReference>
<feature type="region of interest" description="Disordered" evidence="6">
    <location>
        <begin position="363"/>
        <end position="390"/>
    </location>
</feature>
<dbReference type="GO" id="GO:0016787">
    <property type="term" value="F:hydrolase activity"/>
    <property type="evidence" value="ECO:0007669"/>
    <property type="project" value="InterPro"/>
</dbReference>
<dbReference type="Pfam" id="PF18135">
    <property type="entry name" value="Type_ISP_C"/>
    <property type="match status" value="1"/>
</dbReference>
<dbReference type="SMART" id="SM00490">
    <property type="entry name" value="HELICc"/>
    <property type="match status" value="1"/>
</dbReference>
<evidence type="ECO:0000313" key="9">
    <source>
        <dbReference type="Proteomes" id="UP000199065"/>
    </source>
</evidence>
<dbReference type="Pfam" id="PF04851">
    <property type="entry name" value="ResIII"/>
    <property type="match status" value="1"/>
</dbReference>
<dbReference type="InterPro" id="IPR053980">
    <property type="entry name" value="ISP_coupler"/>
</dbReference>
<dbReference type="Gene3D" id="3.40.50.300">
    <property type="entry name" value="P-loop containing nucleotide triphosphate hydrolases"/>
    <property type="match status" value="2"/>
</dbReference>
<keyword evidence="8" id="KW-0067">ATP-binding</keyword>
<gene>
    <name evidence="8" type="ORF">SAMN05660282_01637</name>
</gene>
<dbReference type="InterPro" id="IPR011639">
    <property type="entry name" value="MethylTrfase_TaqI-like_dom"/>
</dbReference>
<reference evidence="8 9" key="1">
    <citation type="submission" date="2016-10" db="EMBL/GenBank/DDBJ databases">
        <authorList>
            <person name="de Groot N.N."/>
        </authorList>
    </citation>
    <scope>NUCLEOTIDE SEQUENCE [LARGE SCALE GENOMIC DNA]</scope>
    <source>
        <strain>J11</strain>
        <strain evidence="9">PG 39</strain>
    </source>
</reference>
<dbReference type="InterPro" id="IPR001650">
    <property type="entry name" value="Helicase_C-like"/>
</dbReference>
<dbReference type="CDD" id="cd18785">
    <property type="entry name" value="SF2_C"/>
    <property type="match status" value="1"/>
</dbReference>
<keyword evidence="4" id="KW-0949">S-adenosyl-L-methionine</keyword>
<dbReference type="InterPro" id="IPR027417">
    <property type="entry name" value="P-loop_NTPase"/>
</dbReference>
<dbReference type="PANTHER" id="PTHR33841">
    <property type="entry name" value="DNA METHYLTRANSFERASE YEEA-RELATED"/>
    <property type="match status" value="1"/>
</dbReference>
<dbReference type="Pfam" id="PF07669">
    <property type="entry name" value="Eco57I"/>
    <property type="match status" value="1"/>
</dbReference>
<keyword evidence="8" id="KW-0547">Nucleotide-binding</keyword>
<dbReference type="EC" id="2.1.1.72" evidence="1"/>
<dbReference type="GO" id="GO:0006304">
    <property type="term" value="P:DNA modification"/>
    <property type="evidence" value="ECO:0007669"/>
    <property type="project" value="InterPro"/>
</dbReference>
<accession>A0A1I2U014</accession>
<dbReference type="EMBL" id="FOPJ01000010">
    <property type="protein sequence ID" value="SFG68977.1"/>
    <property type="molecule type" value="Genomic_DNA"/>
</dbReference>
<keyword evidence="3" id="KW-0808">Transferase</keyword>
<comment type="catalytic activity">
    <reaction evidence="5">
        <text>a 2'-deoxyadenosine in DNA + S-adenosyl-L-methionine = an N(6)-methyl-2'-deoxyadenosine in DNA + S-adenosyl-L-homocysteine + H(+)</text>
        <dbReference type="Rhea" id="RHEA:15197"/>
        <dbReference type="Rhea" id="RHEA-COMP:12418"/>
        <dbReference type="Rhea" id="RHEA-COMP:12419"/>
        <dbReference type="ChEBI" id="CHEBI:15378"/>
        <dbReference type="ChEBI" id="CHEBI:57856"/>
        <dbReference type="ChEBI" id="CHEBI:59789"/>
        <dbReference type="ChEBI" id="CHEBI:90615"/>
        <dbReference type="ChEBI" id="CHEBI:90616"/>
        <dbReference type="EC" id="2.1.1.72"/>
    </reaction>
</comment>
<dbReference type="PRINTS" id="PR00507">
    <property type="entry name" value="N12N6MTFRASE"/>
</dbReference>
<dbReference type="InterPro" id="IPR029063">
    <property type="entry name" value="SAM-dependent_MTases_sf"/>
</dbReference>
<dbReference type="GO" id="GO:0009007">
    <property type="term" value="F:site-specific DNA-methyltransferase (adenine-specific) activity"/>
    <property type="evidence" value="ECO:0007669"/>
    <property type="project" value="UniProtKB-EC"/>
</dbReference>
<organism evidence="8 9">
    <name type="scientific">Corynebacterium spheniscorum</name>
    <dbReference type="NCBI Taxonomy" id="185761"/>
    <lineage>
        <taxon>Bacteria</taxon>
        <taxon>Bacillati</taxon>
        <taxon>Actinomycetota</taxon>
        <taxon>Actinomycetes</taxon>
        <taxon>Mycobacteriales</taxon>
        <taxon>Corynebacteriaceae</taxon>
        <taxon>Corynebacterium</taxon>
    </lineage>
</organism>
<dbReference type="InterPro" id="IPR006935">
    <property type="entry name" value="Helicase/UvrB_N"/>
</dbReference>
<keyword evidence="8" id="KW-0378">Hydrolase</keyword>
<dbReference type="Gene3D" id="3.40.50.150">
    <property type="entry name" value="Vaccinia Virus protein VP39"/>
    <property type="match status" value="1"/>
</dbReference>
<sequence>MVFSTYQSLPVIHEAQRQGADPFDLIICDEAHRTTGVTLAGEDPSNFVAIHDNAYIAGAKRLYMTATPRLFDDQVKGQAAEHSAEIASMDDEAIYGPELHRLGFSEAVDKGLLTDYKVVVLNVNQGAAVSTTRRVTTESGCEVALDDVSRLIGCWNGLAKRSGSAQDSRQGFETNAKPMQRAVAFAKNINASLQVADMLPKISKAFTEELHEKSVVNDQIDQLNLDLSIAADHVDGSMNALARGKALQWLKAPIPDNECRVLSNARCLSEGVDVPALDAVIFLHPRNSVVDVVQSVGRVMRKSEGKDYGYIILPIGVPAGVPAAAALDDNQRFKVVWQVINALRAHDDSFNAMIHAAQLGAPRGNTESLLPDNPSQSSNQPGENNRKRLEDKIIPAVVTDPSVVVEPSAEPYQLPLFVFEEWQETLYTRIVDKVGERTYWEDWADDVAAMAQAQITRINELLDNADEKLLAEFEKFVEGLRGNLNDSITRDDAISMLSQHMITAPVFDALFAEHDFAAHNPVSVVMQTMVDALSDKKLESETAGLEKFYDSVRVRASEVTSAAGKQQVIRELYERFFQKAFRKQAEALGIVYTPVEIVDYILRAADFVSRKHFGRGLTDENVHVLDPFTGTGTFMVRLLQSGLIEPHDLARKYATELHATEIMLLAYYVAAVNIETTYHALEKERTLREELPEPGYVPFDGIALADTFQVYEEDDQLDLEVFTTNNERIEKQKNTPIHIIVGNPPYSVGQTSANDLNANVKYPSLDHRIETSYADKSTATNKNSLYDSYLRAFRWATDRVTEGVVAFVTNNGWLDGNTADGVRLSFAENYSDIYVFNLRGNSRTAGEMAKREGGNVFNVRVGSQIFVGVRTPGATGCRIHYRDIGDYLSAKEKLEIVDKSTIDNTPWDTITPNQYGDWINQRSDKFHTWPVLGDKKNDAVAKVFRLYSAGLQTNRDAWVYNFSLPALHASVARLIVHYEKARAAYQASDYAVDGSKEQNVTAFLKSHTEHADEQKIKWSRSLRQYAAKNLPVAEHLGGYRDSLYRPFCKQNSYFDRALNHERGQLPRMFPTPKHDNIGFTLTSSASHYPFAVIGSDLLPNLHTLDTGQFFARWTWEPAASEDGALDLSSGTPTNAGAGCEGEVVDGYRRVDNITDEIHQEYRETLGTDVTKDEIFYFIYGQLHDPGYREAYAADLKKMLPHIETPTDIDRFRLVSNAGRELMDLHINYEDVEPWPVDVQLKPGVDASDRQTWRVTKMKWNKVRDPETKKMVEDRSTIIYNPKVTITEIPLEADEYQLGSRSALAWIIDRYRYTKDKKSGITNDPNDWADEVGNSRYIVDLIAKVTRVAMETNRIVNTIDSRN</sequence>
<dbReference type="GO" id="GO:0004386">
    <property type="term" value="F:helicase activity"/>
    <property type="evidence" value="ECO:0007669"/>
    <property type="project" value="UniProtKB-KW"/>
</dbReference>
<keyword evidence="8" id="KW-0347">Helicase</keyword>
<dbReference type="GO" id="GO:0032259">
    <property type="term" value="P:methylation"/>
    <property type="evidence" value="ECO:0007669"/>
    <property type="project" value="UniProtKB-KW"/>
</dbReference>
<dbReference type="PROSITE" id="PS51194">
    <property type="entry name" value="HELICASE_CTER"/>
    <property type="match status" value="1"/>
</dbReference>
<dbReference type="GO" id="GO:0003677">
    <property type="term" value="F:DNA binding"/>
    <property type="evidence" value="ECO:0007669"/>
    <property type="project" value="InterPro"/>
</dbReference>
<proteinExistence type="predicted"/>
<dbReference type="SUPFAM" id="SSF53335">
    <property type="entry name" value="S-adenosyl-L-methionine-dependent methyltransferases"/>
    <property type="match status" value="1"/>
</dbReference>